<accession>A0A0C5JAI2</accession>
<dbReference type="STRING" id="1565605.PG1C_10835"/>
<reference evidence="1 2" key="1">
    <citation type="journal article" date="2015" name="Genome Announc.">
        <title>Complete Genome Sequence of a Novel Bacterium within the Family Rhodocyclaceae That Degrades Polycyclic Aromatic Hydrocarbons.</title>
        <authorList>
            <person name="Singleton D.R."/>
            <person name="Dickey A.N."/>
            <person name="Scholl E.H."/>
            <person name="Wright F.A."/>
            <person name="Aitken M.D."/>
        </authorList>
    </citation>
    <scope>NUCLEOTIDE SEQUENCE [LARGE SCALE GENOMIC DNA]</scope>
    <source>
        <strain evidence="2">PG1-Ca6</strain>
    </source>
</reference>
<protein>
    <recommendedName>
        <fullName evidence="3">HPr-rel-A system PqqD family protein</fullName>
    </recommendedName>
</protein>
<gene>
    <name evidence="1" type="ORF">PG1C_10835</name>
</gene>
<dbReference type="Proteomes" id="UP000061603">
    <property type="component" value="Chromosome"/>
</dbReference>
<sequence>MKAIYSLCPDLKLDVRPCEDGVLVYDNTARTTHLIPPAAWDFFVSLSQANPAVMACELSTLDADMPADGDSRLAIVNALERAGLIMRC</sequence>
<dbReference type="AlphaFoldDB" id="A0A0C5JAI2"/>
<dbReference type="HOGENOM" id="CLU_2466900_0_0_4"/>
<evidence type="ECO:0008006" key="3">
    <source>
        <dbReference type="Google" id="ProtNLM"/>
    </source>
</evidence>
<dbReference type="EMBL" id="CP010554">
    <property type="protein sequence ID" value="AJP48793.1"/>
    <property type="molecule type" value="Genomic_DNA"/>
</dbReference>
<keyword evidence="2" id="KW-1185">Reference proteome</keyword>
<evidence type="ECO:0000313" key="1">
    <source>
        <dbReference type="EMBL" id="AJP48793.1"/>
    </source>
</evidence>
<name>A0A0C5JAI2_9PROT</name>
<dbReference type="KEGG" id="rbu:PG1C_10835"/>
<organism evidence="1 2">
    <name type="scientific">Rugosibacter aromaticivorans</name>
    <dbReference type="NCBI Taxonomy" id="1565605"/>
    <lineage>
        <taxon>Bacteria</taxon>
        <taxon>Pseudomonadati</taxon>
        <taxon>Pseudomonadota</taxon>
        <taxon>Betaproteobacteria</taxon>
        <taxon>Nitrosomonadales</taxon>
        <taxon>Sterolibacteriaceae</taxon>
        <taxon>Rugosibacter</taxon>
    </lineage>
</organism>
<evidence type="ECO:0000313" key="2">
    <source>
        <dbReference type="Proteomes" id="UP000061603"/>
    </source>
</evidence>
<dbReference type="RefSeq" id="WP_202634821.1">
    <property type="nucleotide sequence ID" value="NZ_CP010554.1"/>
</dbReference>
<proteinExistence type="predicted"/>